<dbReference type="FunFam" id="3.90.70.10:FF:000096">
    <property type="entry name" value="Cathepsin B-like cysteine protease"/>
    <property type="match status" value="1"/>
</dbReference>
<evidence type="ECO:0000313" key="6">
    <source>
        <dbReference type="Proteomes" id="UP001431209"/>
    </source>
</evidence>
<evidence type="ECO:0000313" key="5">
    <source>
        <dbReference type="EMBL" id="KAL0488086.1"/>
    </source>
</evidence>
<dbReference type="GO" id="GO:0006508">
    <property type="term" value="P:proteolysis"/>
    <property type="evidence" value="ECO:0007669"/>
    <property type="project" value="InterPro"/>
</dbReference>
<evidence type="ECO:0000259" key="4">
    <source>
        <dbReference type="SMART" id="SM00645"/>
    </source>
</evidence>
<dbReference type="InterPro" id="IPR038765">
    <property type="entry name" value="Papain-like_cys_pep_sf"/>
</dbReference>
<keyword evidence="6" id="KW-1185">Reference proteome</keyword>
<comment type="caution">
    <text evidence="5">The sequence shown here is derived from an EMBL/GenBank/DDBJ whole genome shotgun (WGS) entry which is preliminary data.</text>
</comment>
<dbReference type="SUPFAM" id="SSF54001">
    <property type="entry name" value="Cysteine proteinases"/>
    <property type="match status" value="1"/>
</dbReference>
<dbReference type="PRINTS" id="PR00705">
    <property type="entry name" value="PAPAIN"/>
</dbReference>
<feature type="signal peptide" evidence="3">
    <location>
        <begin position="1"/>
        <end position="17"/>
    </location>
</feature>
<feature type="domain" description="Peptidase C1A papain C-terminal" evidence="4">
    <location>
        <begin position="88"/>
        <end position="306"/>
    </location>
</feature>
<dbReference type="EMBL" id="JAOPGA020001404">
    <property type="protein sequence ID" value="KAL0488086.1"/>
    <property type="molecule type" value="Genomic_DNA"/>
</dbReference>
<sequence length="309" mass="33603">MKTAVFCLLAIVAFVAAGNDYFSQPAIHRDLIEEINQDPTSTWTAGFNKNFANMSLKDVKHKLLGARSINLIPGNHPAKQGKYAVMDVPAEFDSRKQWPNCIHKIRNQEKCGSCWAFAASEVLSDRFCIASEGKTDVVLSPQYLVACDTGDYGCQGGYLANSWQFLEDTGLPSDECTPYTAGGGVEGECPSTCKDGSALKFYKASDYVTPSTPEDMQKEILTNGPVEVAFSVYRDFLQYKGGVYAHKTGGLLGGHAVKCIGWGVEDGTPYWIIANSWGEDWGENGTFKIKRGSNECGIESNVITGTPAL</sequence>
<dbReference type="Proteomes" id="UP001431209">
    <property type="component" value="Unassembled WGS sequence"/>
</dbReference>
<comment type="similarity">
    <text evidence="1">Belongs to the peptidase C1 family.</text>
</comment>
<reference evidence="5 6" key="1">
    <citation type="submission" date="2024-03" db="EMBL/GenBank/DDBJ databases">
        <title>The Acrasis kona genome and developmental transcriptomes reveal deep origins of eukaryotic multicellular pathways.</title>
        <authorList>
            <person name="Sheikh S."/>
            <person name="Fu C.-J."/>
            <person name="Brown M.W."/>
            <person name="Baldauf S.L."/>
        </authorList>
    </citation>
    <scope>NUCLEOTIDE SEQUENCE [LARGE SCALE GENOMIC DNA]</scope>
    <source>
        <strain evidence="5 6">ATCC MYA-3509</strain>
    </source>
</reference>
<feature type="chain" id="PRO_5044025405" evidence="3">
    <location>
        <begin position="18"/>
        <end position="309"/>
    </location>
</feature>
<evidence type="ECO:0000256" key="1">
    <source>
        <dbReference type="ARBA" id="ARBA00008455"/>
    </source>
</evidence>
<comment type="function">
    <text evidence="2">Thiol protease which is required for parasite excystation and invasion of the proximal small intestine of the human host.</text>
</comment>
<evidence type="ECO:0000256" key="2">
    <source>
        <dbReference type="ARBA" id="ARBA00060028"/>
    </source>
</evidence>
<organism evidence="5 6">
    <name type="scientific">Acrasis kona</name>
    <dbReference type="NCBI Taxonomy" id="1008807"/>
    <lineage>
        <taxon>Eukaryota</taxon>
        <taxon>Discoba</taxon>
        <taxon>Heterolobosea</taxon>
        <taxon>Tetramitia</taxon>
        <taxon>Eutetramitia</taxon>
        <taxon>Acrasidae</taxon>
        <taxon>Acrasis</taxon>
    </lineage>
</organism>
<dbReference type="Pfam" id="PF00112">
    <property type="entry name" value="Peptidase_C1"/>
    <property type="match status" value="1"/>
</dbReference>
<dbReference type="PROSITE" id="PS00139">
    <property type="entry name" value="THIOL_PROTEASE_CYS"/>
    <property type="match status" value="1"/>
</dbReference>
<dbReference type="CDD" id="cd02620">
    <property type="entry name" value="Peptidase_C1A_CathepsinB"/>
    <property type="match status" value="1"/>
</dbReference>
<gene>
    <name evidence="5" type="ORF">AKO1_014493</name>
</gene>
<dbReference type="AlphaFoldDB" id="A0AAW2ZFX5"/>
<dbReference type="Gene3D" id="3.90.70.10">
    <property type="entry name" value="Cysteine proteinases"/>
    <property type="match status" value="1"/>
</dbReference>
<protein>
    <submittedName>
        <fullName evidence="5">Cathepsin B</fullName>
    </submittedName>
</protein>
<dbReference type="SMART" id="SM00645">
    <property type="entry name" value="Pept_C1"/>
    <property type="match status" value="1"/>
</dbReference>
<evidence type="ECO:0000256" key="3">
    <source>
        <dbReference type="SAM" id="SignalP"/>
    </source>
</evidence>
<keyword evidence="3" id="KW-0732">Signal</keyword>
<proteinExistence type="inferred from homology"/>
<dbReference type="PANTHER" id="PTHR12411">
    <property type="entry name" value="CYSTEINE PROTEASE FAMILY C1-RELATED"/>
    <property type="match status" value="1"/>
</dbReference>
<name>A0AAW2ZFX5_9EUKA</name>
<dbReference type="InterPro" id="IPR013128">
    <property type="entry name" value="Peptidase_C1A"/>
</dbReference>
<dbReference type="InterPro" id="IPR000668">
    <property type="entry name" value="Peptidase_C1A_C"/>
</dbReference>
<accession>A0AAW2ZFX5</accession>
<dbReference type="GO" id="GO:0008234">
    <property type="term" value="F:cysteine-type peptidase activity"/>
    <property type="evidence" value="ECO:0007669"/>
    <property type="project" value="InterPro"/>
</dbReference>
<dbReference type="InterPro" id="IPR000169">
    <property type="entry name" value="Pept_cys_AS"/>
</dbReference>